<dbReference type="InterPro" id="IPR036259">
    <property type="entry name" value="MFS_trans_sf"/>
</dbReference>
<evidence type="ECO:0000256" key="2">
    <source>
        <dbReference type="ARBA" id="ARBA00022448"/>
    </source>
</evidence>
<feature type="region of interest" description="Disordered" evidence="6">
    <location>
        <begin position="1"/>
        <end position="57"/>
    </location>
</feature>
<comment type="subcellular location">
    <subcellularLocation>
        <location evidence="1">Membrane</location>
        <topology evidence="1">Multi-pass membrane protein</topology>
    </subcellularLocation>
</comment>
<feature type="transmembrane region" description="Helical" evidence="7">
    <location>
        <begin position="106"/>
        <end position="126"/>
    </location>
</feature>
<organism evidence="8 9">
    <name type="scientific">Candidula unifasciata</name>
    <dbReference type="NCBI Taxonomy" id="100452"/>
    <lineage>
        <taxon>Eukaryota</taxon>
        <taxon>Metazoa</taxon>
        <taxon>Spiralia</taxon>
        <taxon>Lophotrochozoa</taxon>
        <taxon>Mollusca</taxon>
        <taxon>Gastropoda</taxon>
        <taxon>Heterobranchia</taxon>
        <taxon>Euthyneura</taxon>
        <taxon>Panpulmonata</taxon>
        <taxon>Eupulmonata</taxon>
        <taxon>Stylommatophora</taxon>
        <taxon>Helicina</taxon>
        <taxon>Helicoidea</taxon>
        <taxon>Geomitridae</taxon>
        <taxon>Candidula</taxon>
    </lineage>
</organism>
<feature type="non-terminal residue" evidence="8">
    <location>
        <position position="1"/>
    </location>
</feature>
<reference evidence="8" key="1">
    <citation type="submission" date="2021-04" db="EMBL/GenBank/DDBJ databases">
        <authorList>
            <consortium name="Molecular Ecology Group"/>
        </authorList>
    </citation>
    <scope>NUCLEOTIDE SEQUENCE</scope>
</reference>
<accession>A0A8S4A0C5</accession>
<sequence>SVHQLEEGVNPGPPSVEDVPNTTTMDTPNHLTVEAASETAAASTGRNQPKSGKSETGDDVNLKPLEVLRSRYFYFIWLMFVFNGQGIIFVSTLYKAYGQTFISDDTFMALAGSFGSAFNAVGRIFWGALADKFSFRVSCLIMSAAFTCSMLTLQLSELGGKPLFFVYVCLLFGSFSGSYALFPTATAKCFGRKYLPINYGLVFTSQVITAPLGVFLSQSLKSSLGWDGLFFLIAGFSFISLILAFLFNAKDKLGNEI</sequence>
<dbReference type="Gene3D" id="1.20.1250.20">
    <property type="entry name" value="MFS general substrate transporter like domains"/>
    <property type="match status" value="1"/>
</dbReference>
<feature type="transmembrane region" description="Helical" evidence="7">
    <location>
        <begin position="72"/>
        <end position="94"/>
    </location>
</feature>
<feature type="transmembrane region" description="Helical" evidence="7">
    <location>
        <begin position="133"/>
        <end position="152"/>
    </location>
</feature>
<keyword evidence="2" id="KW-0813">Transport</keyword>
<evidence type="ECO:0000256" key="3">
    <source>
        <dbReference type="ARBA" id="ARBA00022692"/>
    </source>
</evidence>
<gene>
    <name evidence="8" type="ORF">CUNI_LOCUS20831</name>
</gene>
<proteinExistence type="predicted"/>
<dbReference type="SUPFAM" id="SSF103473">
    <property type="entry name" value="MFS general substrate transporter"/>
    <property type="match status" value="1"/>
</dbReference>
<feature type="compositionally biased region" description="Low complexity" evidence="6">
    <location>
        <begin position="34"/>
        <end position="44"/>
    </location>
</feature>
<evidence type="ECO:0008006" key="10">
    <source>
        <dbReference type="Google" id="ProtNLM"/>
    </source>
</evidence>
<feature type="transmembrane region" description="Helical" evidence="7">
    <location>
        <begin position="228"/>
        <end position="247"/>
    </location>
</feature>
<evidence type="ECO:0000256" key="6">
    <source>
        <dbReference type="SAM" id="MobiDB-lite"/>
    </source>
</evidence>
<keyword evidence="4 7" id="KW-1133">Transmembrane helix</keyword>
<dbReference type="PANTHER" id="PTHR43385">
    <property type="entry name" value="RIBOFLAVIN TRANSPORTER RIBJ"/>
    <property type="match status" value="1"/>
</dbReference>
<evidence type="ECO:0000256" key="4">
    <source>
        <dbReference type="ARBA" id="ARBA00022989"/>
    </source>
</evidence>
<keyword evidence="3 7" id="KW-0812">Transmembrane</keyword>
<dbReference type="AlphaFoldDB" id="A0A8S4A0C5"/>
<feature type="transmembrane region" description="Helical" evidence="7">
    <location>
        <begin position="194"/>
        <end position="216"/>
    </location>
</feature>
<dbReference type="InterPro" id="IPR011701">
    <property type="entry name" value="MFS"/>
</dbReference>
<dbReference type="EMBL" id="CAJHNH020008113">
    <property type="protein sequence ID" value="CAG5135273.1"/>
    <property type="molecule type" value="Genomic_DNA"/>
</dbReference>
<dbReference type="GO" id="GO:0016020">
    <property type="term" value="C:membrane"/>
    <property type="evidence" value="ECO:0007669"/>
    <property type="project" value="UniProtKB-SubCell"/>
</dbReference>
<feature type="transmembrane region" description="Helical" evidence="7">
    <location>
        <begin position="164"/>
        <end position="182"/>
    </location>
</feature>
<dbReference type="Pfam" id="PF07690">
    <property type="entry name" value="MFS_1"/>
    <property type="match status" value="1"/>
</dbReference>
<comment type="caution">
    <text evidence="8">The sequence shown here is derived from an EMBL/GenBank/DDBJ whole genome shotgun (WGS) entry which is preliminary data.</text>
</comment>
<dbReference type="PANTHER" id="PTHR43385:SF1">
    <property type="entry name" value="RIBOFLAVIN TRANSPORTER RIBJ"/>
    <property type="match status" value="1"/>
</dbReference>
<name>A0A8S4A0C5_9EUPU</name>
<evidence type="ECO:0000256" key="1">
    <source>
        <dbReference type="ARBA" id="ARBA00004141"/>
    </source>
</evidence>
<dbReference type="InterPro" id="IPR052983">
    <property type="entry name" value="MFS_Riboflavin_Transporter"/>
</dbReference>
<dbReference type="OrthoDB" id="410267at2759"/>
<evidence type="ECO:0000256" key="7">
    <source>
        <dbReference type="SAM" id="Phobius"/>
    </source>
</evidence>
<evidence type="ECO:0000256" key="5">
    <source>
        <dbReference type="ARBA" id="ARBA00023136"/>
    </source>
</evidence>
<feature type="compositionally biased region" description="Polar residues" evidence="6">
    <location>
        <begin position="20"/>
        <end position="30"/>
    </location>
</feature>
<keyword evidence="5 7" id="KW-0472">Membrane</keyword>
<evidence type="ECO:0000313" key="8">
    <source>
        <dbReference type="EMBL" id="CAG5135273.1"/>
    </source>
</evidence>
<dbReference type="GO" id="GO:0022857">
    <property type="term" value="F:transmembrane transporter activity"/>
    <property type="evidence" value="ECO:0007669"/>
    <property type="project" value="InterPro"/>
</dbReference>
<keyword evidence="9" id="KW-1185">Reference proteome</keyword>
<dbReference type="Proteomes" id="UP000678393">
    <property type="component" value="Unassembled WGS sequence"/>
</dbReference>
<protein>
    <recommendedName>
        <fullName evidence="10">Major facilitator superfamily (MFS) profile domain-containing protein</fullName>
    </recommendedName>
</protein>
<evidence type="ECO:0000313" key="9">
    <source>
        <dbReference type="Proteomes" id="UP000678393"/>
    </source>
</evidence>